<feature type="compositionally biased region" description="Polar residues" evidence="12">
    <location>
        <begin position="158"/>
        <end position="186"/>
    </location>
</feature>
<dbReference type="GO" id="GO:0005634">
    <property type="term" value="C:nucleus"/>
    <property type="evidence" value="ECO:0007669"/>
    <property type="project" value="UniProtKB-SubCell"/>
</dbReference>
<feature type="domain" description="C2H2-type" evidence="13">
    <location>
        <begin position="411"/>
        <end position="438"/>
    </location>
</feature>
<dbReference type="EMBL" id="CAEY01000748">
    <property type="status" value="NOT_ANNOTATED_CDS"/>
    <property type="molecule type" value="Genomic_DNA"/>
</dbReference>
<dbReference type="EnsemblMetazoa" id="tetur293g00010.1">
    <property type="protein sequence ID" value="tetur293g00010.1"/>
    <property type="gene ID" value="tetur293g00010"/>
</dbReference>
<keyword evidence="15" id="KW-1185">Reference proteome</keyword>
<keyword evidence="9" id="KW-0539">Nucleus</keyword>
<sequence length="612" mass="68736">MDGQMDDLRLGSRLFSFKTKIDDAVALVPGMTAEEKLRAVQWWNVVSEKLQEIVNDSAADINALASRFEEEELSNKNNELAESIENKNFDNFDSSLTNGANLTTQTEDESLDFPDISTDNLSNNELDSPSSNLANSRDPSISINLNNPEVNVAQTASRLSSNIESTPSNSQSLSETNTNESLSINENRNRAREYQSTDQLSLESESLHFSPDDVDGSISDLTDISAGTNVLFNLEQTNRTNVIQPVPKQHANQTLETSMHDSNSSLADNLGVESEKSFISESGESSLNIDRFSHVPLDIETDTNSLETLIVNQTDPAQSLLETSVAKSVEPNMIPSNQDTIKDNDGHKWALTKSYGCDECGAKFSTKGNLLVHQRRHTGEKPFACDKCPAIFSTKGNLRRHIKAHSGERSWKCEICNSKFTEKKSLKVHMRRHTGERPYKCTVCNKAFSQTGVLQTHMALHLDERKYLCEMCGKAFRQRSQLRLHVLRHEGVKKWDCSNCSAKFLTKGDLERHFRIHTGERPFICALCGKTFTRQQSLNEHSNRHYGLKPYSCDICHKKFSEMSACYKHIKVHKKQEQKAELDNPDLDNQNSHFPSISSSNDDHLSSQPTIN</sequence>
<proteinExistence type="inferred from homology"/>
<dbReference type="PANTHER" id="PTHR24388">
    <property type="entry name" value="ZINC FINGER PROTEIN"/>
    <property type="match status" value="1"/>
</dbReference>
<reference evidence="15" key="1">
    <citation type="submission" date="2011-08" db="EMBL/GenBank/DDBJ databases">
        <authorList>
            <person name="Rombauts S."/>
        </authorList>
    </citation>
    <scope>NUCLEOTIDE SEQUENCE</scope>
    <source>
        <strain evidence="15">London</strain>
    </source>
</reference>
<dbReference type="SUPFAM" id="SSF57667">
    <property type="entry name" value="beta-beta-alpha zinc fingers"/>
    <property type="match status" value="4"/>
</dbReference>
<dbReference type="HOGENOM" id="CLU_446443_0_0_1"/>
<feature type="domain" description="C2H2-type" evidence="13">
    <location>
        <begin position="551"/>
        <end position="578"/>
    </location>
</feature>
<evidence type="ECO:0000256" key="6">
    <source>
        <dbReference type="ARBA" id="ARBA00022833"/>
    </source>
</evidence>
<reference evidence="14" key="2">
    <citation type="submission" date="2015-06" db="UniProtKB">
        <authorList>
            <consortium name="EnsemblMetazoa"/>
        </authorList>
    </citation>
    <scope>IDENTIFICATION</scope>
</reference>
<comment type="subcellular location">
    <subcellularLocation>
        <location evidence="1">Nucleus</location>
    </subcellularLocation>
</comment>
<dbReference type="InterPro" id="IPR036236">
    <property type="entry name" value="Znf_C2H2_sf"/>
</dbReference>
<accession>T1KZS7</accession>
<evidence type="ECO:0000256" key="8">
    <source>
        <dbReference type="ARBA" id="ARBA00023163"/>
    </source>
</evidence>
<dbReference type="SMART" id="SM00355">
    <property type="entry name" value="ZnF_C2H2"/>
    <property type="match status" value="8"/>
</dbReference>
<dbReference type="Pfam" id="PF13912">
    <property type="entry name" value="zf-C2H2_6"/>
    <property type="match status" value="1"/>
</dbReference>
<keyword evidence="5 11" id="KW-0863">Zinc-finger</keyword>
<gene>
    <name evidence="14" type="primary">107359545</name>
</gene>
<feature type="domain" description="C2H2-type" evidence="13">
    <location>
        <begin position="439"/>
        <end position="466"/>
    </location>
</feature>
<dbReference type="GO" id="GO:0000978">
    <property type="term" value="F:RNA polymerase II cis-regulatory region sequence-specific DNA binding"/>
    <property type="evidence" value="ECO:0007669"/>
    <property type="project" value="TreeGrafter"/>
</dbReference>
<evidence type="ECO:0000256" key="11">
    <source>
        <dbReference type="PROSITE-ProRule" id="PRU00042"/>
    </source>
</evidence>
<dbReference type="AlphaFoldDB" id="T1KZS7"/>
<keyword evidence="6" id="KW-0862">Zinc</keyword>
<dbReference type="FunFam" id="3.30.160.60:FF:002343">
    <property type="entry name" value="Zinc finger protein 33A"/>
    <property type="match status" value="1"/>
</dbReference>
<evidence type="ECO:0000313" key="14">
    <source>
        <dbReference type="EnsemblMetazoa" id="tetur293g00010.1"/>
    </source>
</evidence>
<protein>
    <recommendedName>
        <fullName evidence="13">C2H2-type domain-containing protein</fullName>
    </recommendedName>
</protein>
<evidence type="ECO:0000256" key="5">
    <source>
        <dbReference type="ARBA" id="ARBA00022771"/>
    </source>
</evidence>
<keyword evidence="3" id="KW-0479">Metal-binding</keyword>
<dbReference type="eggNOG" id="KOG1721">
    <property type="taxonomic scope" value="Eukaryota"/>
</dbReference>
<feature type="region of interest" description="Disordered" evidence="12">
    <location>
        <begin position="98"/>
        <end position="145"/>
    </location>
</feature>
<evidence type="ECO:0000256" key="12">
    <source>
        <dbReference type="SAM" id="MobiDB-lite"/>
    </source>
</evidence>
<evidence type="ECO:0000256" key="4">
    <source>
        <dbReference type="ARBA" id="ARBA00022737"/>
    </source>
</evidence>
<evidence type="ECO:0000256" key="7">
    <source>
        <dbReference type="ARBA" id="ARBA00023015"/>
    </source>
</evidence>
<dbReference type="FunFam" id="3.30.160.60:FF:000733">
    <property type="entry name" value="Zinc finger protein 236 variant"/>
    <property type="match status" value="1"/>
</dbReference>
<dbReference type="Gene3D" id="3.30.160.60">
    <property type="entry name" value="Classic Zinc Finger"/>
    <property type="match status" value="8"/>
</dbReference>
<evidence type="ECO:0000256" key="3">
    <source>
        <dbReference type="ARBA" id="ARBA00022723"/>
    </source>
</evidence>
<feature type="domain" description="C2H2-type" evidence="13">
    <location>
        <begin position="383"/>
        <end position="410"/>
    </location>
</feature>
<dbReference type="InterPro" id="IPR013087">
    <property type="entry name" value="Znf_C2H2_type"/>
</dbReference>
<dbReference type="FunFam" id="3.30.160.60:FF:000264">
    <property type="entry name" value="Zinc finger protein 236"/>
    <property type="match status" value="1"/>
</dbReference>
<evidence type="ECO:0000256" key="10">
    <source>
        <dbReference type="ARBA" id="ARBA00037948"/>
    </source>
</evidence>
<feature type="domain" description="C2H2-type" evidence="13">
    <location>
        <begin position="495"/>
        <end position="522"/>
    </location>
</feature>
<evidence type="ECO:0000256" key="9">
    <source>
        <dbReference type="ARBA" id="ARBA00023242"/>
    </source>
</evidence>
<feature type="domain" description="C2H2-type" evidence="13">
    <location>
        <begin position="467"/>
        <end position="494"/>
    </location>
</feature>
<feature type="domain" description="C2H2-type" evidence="13">
    <location>
        <begin position="523"/>
        <end position="550"/>
    </location>
</feature>
<dbReference type="Pfam" id="PF13894">
    <property type="entry name" value="zf-C2H2_4"/>
    <property type="match status" value="1"/>
</dbReference>
<dbReference type="InterPro" id="IPR050527">
    <property type="entry name" value="Snail/Krueppel_Znf"/>
</dbReference>
<feature type="domain" description="C2H2-type" evidence="13">
    <location>
        <begin position="355"/>
        <end position="382"/>
    </location>
</feature>
<evidence type="ECO:0000256" key="2">
    <source>
        <dbReference type="ARBA" id="ARBA00006991"/>
    </source>
</evidence>
<dbReference type="KEGG" id="tut:107359545"/>
<dbReference type="FunFam" id="3.30.160.60:FF:000032">
    <property type="entry name" value="Krueppel-like factor 4"/>
    <property type="match status" value="1"/>
</dbReference>
<feature type="region of interest" description="Disordered" evidence="12">
    <location>
        <begin position="158"/>
        <end position="208"/>
    </location>
</feature>
<dbReference type="GO" id="GO:0000981">
    <property type="term" value="F:DNA-binding transcription factor activity, RNA polymerase II-specific"/>
    <property type="evidence" value="ECO:0007669"/>
    <property type="project" value="TreeGrafter"/>
</dbReference>
<comment type="similarity">
    <text evidence="2">Belongs to the krueppel C2H2-type zinc-finger protein family.</text>
</comment>
<comment type="similarity">
    <text evidence="10">Belongs to the snail C2H2-type zinc-finger protein family.</text>
</comment>
<keyword evidence="8" id="KW-0804">Transcription</keyword>
<dbReference type="PROSITE" id="PS00028">
    <property type="entry name" value="ZINC_FINGER_C2H2_1"/>
    <property type="match status" value="8"/>
</dbReference>
<feature type="compositionally biased region" description="Polar residues" evidence="12">
    <location>
        <begin position="117"/>
        <end position="145"/>
    </location>
</feature>
<keyword evidence="4" id="KW-0677">Repeat</keyword>
<dbReference type="PROSITE" id="PS50157">
    <property type="entry name" value="ZINC_FINGER_C2H2_2"/>
    <property type="match status" value="8"/>
</dbReference>
<dbReference type="Pfam" id="PF00096">
    <property type="entry name" value="zf-C2H2"/>
    <property type="match status" value="4"/>
</dbReference>
<dbReference type="PANTHER" id="PTHR24388:SF54">
    <property type="entry name" value="PROTEIN ESCARGOT"/>
    <property type="match status" value="1"/>
</dbReference>
<dbReference type="FunFam" id="3.30.160.60:FF:000056">
    <property type="entry name" value="Zinc finger and SCAN domain-containing 20"/>
    <property type="match status" value="1"/>
</dbReference>
<dbReference type="OMA" id="STQAEDC"/>
<name>T1KZS7_TETUR</name>
<evidence type="ECO:0000313" key="15">
    <source>
        <dbReference type="Proteomes" id="UP000015104"/>
    </source>
</evidence>
<evidence type="ECO:0000259" key="13">
    <source>
        <dbReference type="PROSITE" id="PS50157"/>
    </source>
</evidence>
<dbReference type="GO" id="GO:0008270">
    <property type="term" value="F:zinc ion binding"/>
    <property type="evidence" value="ECO:0007669"/>
    <property type="project" value="UniProtKB-KW"/>
</dbReference>
<dbReference type="Proteomes" id="UP000015104">
    <property type="component" value="Unassembled WGS sequence"/>
</dbReference>
<keyword evidence="7" id="KW-0805">Transcription regulation</keyword>
<dbReference type="OrthoDB" id="6077919at2759"/>
<organism evidence="14 15">
    <name type="scientific">Tetranychus urticae</name>
    <name type="common">Two-spotted spider mite</name>
    <dbReference type="NCBI Taxonomy" id="32264"/>
    <lineage>
        <taxon>Eukaryota</taxon>
        <taxon>Metazoa</taxon>
        <taxon>Ecdysozoa</taxon>
        <taxon>Arthropoda</taxon>
        <taxon>Chelicerata</taxon>
        <taxon>Arachnida</taxon>
        <taxon>Acari</taxon>
        <taxon>Acariformes</taxon>
        <taxon>Trombidiformes</taxon>
        <taxon>Prostigmata</taxon>
        <taxon>Eleutherengona</taxon>
        <taxon>Raphignathae</taxon>
        <taxon>Tetranychoidea</taxon>
        <taxon>Tetranychidae</taxon>
        <taxon>Tetranychus</taxon>
    </lineage>
</organism>
<feature type="region of interest" description="Disordered" evidence="12">
    <location>
        <begin position="577"/>
        <end position="612"/>
    </location>
</feature>
<evidence type="ECO:0000256" key="1">
    <source>
        <dbReference type="ARBA" id="ARBA00004123"/>
    </source>
</evidence>